<dbReference type="SUPFAM" id="SSF53474">
    <property type="entry name" value="alpha/beta-Hydrolases"/>
    <property type="match status" value="1"/>
</dbReference>
<dbReference type="OrthoDB" id="443318at2759"/>
<evidence type="ECO:0000256" key="4">
    <source>
        <dbReference type="ARBA" id="ARBA00022645"/>
    </source>
</evidence>
<feature type="signal peptide" evidence="11">
    <location>
        <begin position="1"/>
        <end position="23"/>
    </location>
</feature>
<accession>A0A8X8Y7T8</accession>
<evidence type="ECO:0000256" key="3">
    <source>
        <dbReference type="ARBA" id="ARBA00022525"/>
    </source>
</evidence>
<dbReference type="Pfam" id="PF00450">
    <property type="entry name" value="Peptidase_S10"/>
    <property type="match status" value="1"/>
</dbReference>
<evidence type="ECO:0000313" key="13">
    <source>
        <dbReference type="Proteomes" id="UP000298416"/>
    </source>
</evidence>
<organism evidence="12">
    <name type="scientific">Salvia splendens</name>
    <name type="common">Scarlet sage</name>
    <dbReference type="NCBI Taxonomy" id="180675"/>
    <lineage>
        <taxon>Eukaryota</taxon>
        <taxon>Viridiplantae</taxon>
        <taxon>Streptophyta</taxon>
        <taxon>Embryophyta</taxon>
        <taxon>Tracheophyta</taxon>
        <taxon>Spermatophyta</taxon>
        <taxon>Magnoliopsida</taxon>
        <taxon>eudicotyledons</taxon>
        <taxon>Gunneridae</taxon>
        <taxon>Pentapetalae</taxon>
        <taxon>asterids</taxon>
        <taxon>lamiids</taxon>
        <taxon>Lamiales</taxon>
        <taxon>Lamiaceae</taxon>
        <taxon>Nepetoideae</taxon>
        <taxon>Mentheae</taxon>
        <taxon>Salviinae</taxon>
        <taxon>Salvia</taxon>
        <taxon>Salvia subgen. Calosphace</taxon>
        <taxon>core Calosphace</taxon>
    </lineage>
</organism>
<dbReference type="PANTHER" id="PTHR11802">
    <property type="entry name" value="SERINE PROTEASE FAMILY S10 SERINE CARBOXYPEPTIDASE"/>
    <property type="match status" value="1"/>
</dbReference>
<dbReference type="Gene3D" id="3.40.50.1820">
    <property type="entry name" value="alpha/beta hydrolase"/>
    <property type="match status" value="1"/>
</dbReference>
<reference evidence="12" key="1">
    <citation type="submission" date="2018-01" db="EMBL/GenBank/DDBJ databases">
        <authorList>
            <person name="Mao J.F."/>
        </authorList>
    </citation>
    <scope>NUCLEOTIDE SEQUENCE</scope>
    <source>
        <strain evidence="12">Huo1</strain>
        <tissue evidence="12">Leaf</tissue>
    </source>
</reference>
<keyword evidence="13" id="KW-1185">Reference proteome</keyword>
<dbReference type="InterPro" id="IPR018202">
    <property type="entry name" value="Ser_caboxypep_ser_AS"/>
</dbReference>
<dbReference type="PRINTS" id="PR00724">
    <property type="entry name" value="CRBOXYPTASEC"/>
</dbReference>
<dbReference type="FunFam" id="3.40.50.1820:FF:000030">
    <property type="entry name" value="Carboxypeptidase"/>
    <property type="match status" value="1"/>
</dbReference>
<dbReference type="GO" id="GO:0005773">
    <property type="term" value="C:vacuole"/>
    <property type="evidence" value="ECO:0007669"/>
    <property type="project" value="TreeGrafter"/>
</dbReference>
<feature type="chain" id="PRO_5036517305" description="Carboxypeptidase" evidence="11">
    <location>
        <begin position="24"/>
        <end position="498"/>
    </location>
</feature>
<dbReference type="GO" id="GO:0004185">
    <property type="term" value="F:serine-type carboxypeptidase activity"/>
    <property type="evidence" value="ECO:0007669"/>
    <property type="project" value="UniProtKB-UniRule"/>
</dbReference>
<dbReference type="Gene3D" id="6.10.250.940">
    <property type="match status" value="1"/>
</dbReference>
<dbReference type="Gene3D" id="3.40.50.11320">
    <property type="match status" value="1"/>
</dbReference>
<evidence type="ECO:0000256" key="6">
    <source>
        <dbReference type="ARBA" id="ARBA00022729"/>
    </source>
</evidence>
<dbReference type="FunFam" id="3.40.50.12670:FF:000002">
    <property type="entry name" value="Carboxypeptidase"/>
    <property type="match status" value="1"/>
</dbReference>
<name>A0A8X8Y7T8_SALSN</name>
<dbReference type="EC" id="3.4.16.-" evidence="11"/>
<comment type="similarity">
    <text evidence="2 11">Belongs to the peptidase S10 family.</text>
</comment>
<keyword evidence="4 11" id="KW-0121">Carboxypeptidase</keyword>
<comment type="subcellular location">
    <subcellularLocation>
        <location evidence="1">Secreted</location>
    </subcellularLocation>
</comment>
<evidence type="ECO:0000256" key="2">
    <source>
        <dbReference type="ARBA" id="ARBA00009431"/>
    </source>
</evidence>
<proteinExistence type="inferred from homology"/>
<evidence type="ECO:0000256" key="1">
    <source>
        <dbReference type="ARBA" id="ARBA00004613"/>
    </source>
</evidence>
<dbReference type="FunFam" id="3.40.50.11320:FF:000001">
    <property type="entry name" value="Carboxypeptidase"/>
    <property type="match status" value="1"/>
</dbReference>
<dbReference type="GO" id="GO:0005576">
    <property type="term" value="C:extracellular region"/>
    <property type="evidence" value="ECO:0007669"/>
    <property type="project" value="UniProtKB-SubCell"/>
</dbReference>
<dbReference type="PANTHER" id="PTHR11802:SF132">
    <property type="entry name" value="SERINE CARBOXYPEPTIDASE-LIKE 36-RELATED"/>
    <property type="match status" value="1"/>
</dbReference>
<dbReference type="GO" id="GO:0006508">
    <property type="term" value="P:proteolysis"/>
    <property type="evidence" value="ECO:0007669"/>
    <property type="project" value="UniProtKB-KW"/>
</dbReference>
<evidence type="ECO:0000256" key="8">
    <source>
        <dbReference type="ARBA" id="ARBA00023157"/>
    </source>
</evidence>
<dbReference type="InterPro" id="IPR001563">
    <property type="entry name" value="Peptidase_S10"/>
</dbReference>
<gene>
    <name evidence="12" type="ORF">SASPL_112228</name>
</gene>
<comment type="caution">
    <text evidence="12">The sequence shown here is derived from an EMBL/GenBank/DDBJ whole genome shotgun (WGS) entry which is preliminary data.</text>
</comment>
<evidence type="ECO:0000256" key="7">
    <source>
        <dbReference type="ARBA" id="ARBA00022801"/>
    </source>
</evidence>
<dbReference type="InterPro" id="IPR033124">
    <property type="entry name" value="Ser_caboxypep_his_AS"/>
</dbReference>
<evidence type="ECO:0000256" key="9">
    <source>
        <dbReference type="ARBA" id="ARBA00023180"/>
    </source>
</evidence>
<sequence length="498" mass="56152">MYTLTPFLLLLGIALLQWPQIKAINQIDSLSRLYKEKFHRNSIDRSYFNASHHSHNVEILSQRGLKESDLIEKLPGQPPVPFKQYGGYVTVNQASGRAFYYYFVEAQPRRAHHKKMPLLLWLNGGPGCSSLAYGAMQELGPFRVHSDGKTLYKNPWSWHHAANLLFLESPAGVGFSYSNSTSDFRSGGDAKTAIDNYAFLVNWLERFPEYKGREFFISGESYAGHYVPQLAHTILHHNKMAGKTIINLKGILIGNAVINDETDAIGMYEYFGSHALVSDEITKQVLRYCDFSPKATEQSDKCSEAQGQVDKNTNEIDIYNIYAPLCRNSDLTQKPIRASVSHMDPCSDYYVYAYLNRKDVQKALHANVTRIPYDWESCSDVIETWTDSAPTILPLLQEFMANGLRVWVFSGDTDGRVPVTSTKNSLKKLKLAIKTVWHPWFLGGEVGGYTQVYKGDITFATVRGAGHQVPSYQPARALSLVLHFVDGTELPNSSRLRV</sequence>
<keyword evidence="9" id="KW-0325">Glycoprotein</keyword>
<keyword evidence="7 11" id="KW-0378">Hydrolase</keyword>
<dbReference type="AlphaFoldDB" id="A0A8X8Y7T8"/>
<keyword evidence="5 11" id="KW-0645">Protease</keyword>
<protein>
    <recommendedName>
        <fullName evidence="11">Carboxypeptidase</fullName>
        <ecNumber evidence="11">3.4.16.-</ecNumber>
    </recommendedName>
</protein>
<evidence type="ECO:0000256" key="10">
    <source>
        <dbReference type="ARBA" id="ARBA00037399"/>
    </source>
</evidence>
<keyword evidence="8" id="KW-1015">Disulfide bond</keyword>
<evidence type="ECO:0000256" key="5">
    <source>
        <dbReference type="ARBA" id="ARBA00022670"/>
    </source>
</evidence>
<dbReference type="InterPro" id="IPR029058">
    <property type="entry name" value="AB_hydrolase_fold"/>
</dbReference>
<reference evidence="12" key="2">
    <citation type="submission" date="2020-08" db="EMBL/GenBank/DDBJ databases">
        <title>Plant Genome Project.</title>
        <authorList>
            <person name="Zhang R.-G."/>
        </authorList>
    </citation>
    <scope>NUCLEOTIDE SEQUENCE</scope>
    <source>
        <strain evidence="12">Huo1</strain>
        <tissue evidence="12">Leaf</tissue>
    </source>
</reference>
<dbReference type="PROSITE" id="PS00131">
    <property type="entry name" value="CARBOXYPEPT_SER_SER"/>
    <property type="match status" value="1"/>
</dbReference>
<keyword evidence="3" id="KW-0964">Secreted</keyword>
<comment type="function">
    <text evidence="10">Probable carboxypeptidase.</text>
</comment>
<dbReference type="EMBL" id="PNBA02000004">
    <property type="protein sequence ID" value="KAG6427980.1"/>
    <property type="molecule type" value="Genomic_DNA"/>
</dbReference>
<dbReference type="Proteomes" id="UP000298416">
    <property type="component" value="Unassembled WGS sequence"/>
</dbReference>
<dbReference type="PROSITE" id="PS00560">
    <property type="entry name" value="CARBOXYPEPT_SER_HIS"/>
    <property type="match status" value="1"/>
</dbReference>
<evidence type="ECO:0000256" key="11">
    <source>
        <dbReference type="RuleBase" id="RU361156"/>
    </source>
</evidence>
<keyword evidence="6 11" id="KW-0732">Signal</keyword>
<evidence type="ECO:0000313" key="12">
    <source>
        <dbReference type="EMBL" id="KAG6427980.1"/>
    </source>
</evidence>